<dbReference type="Pfam" id="PF01844">
    <property type="entry name" value="HNH"/>
    <property type="match status" value="1"/>
</dbReference>
<dbReference type="Gene3D" id="1.10.30.50">
    <property type="match status" value="1"/>
</dbReference>
<evidence type="ECO:0000259" key="1">
    <source>
        <dbReference type="SMART" id="SM00507"/>
    </source>
</evidence>
<keyword evidence="2" id="KW-0255">Endonuclease</keyword>
<dbReference type="SMART" id="SM00507">
    <property type="entry name" value="HNHc"/>
    <property type="match status" value="1"/>
</dbReference>
<feature type="domain" description="HNH nuclease" evidence="1">
    <location>
        <begin position="191"/>
        <end position="253"/>
    </location>
</feature>
<sequence length="273" mass="31560">MTSYWRMAFRWGNQGTEVWKQCRDQGIAAIGYYLSDGEPIVGDCSKIKEEEFDTVWRSKALPAPASQSSLKHVAYHMDKGDTIYVKEGTQIVGRGTVQSKYKYRPGLVKQKGIRWEHYVEVDWDKNFKPFTLNLEANQNTVLKLDTERLEKIHAMESKSDMLYDYVDDVLKVNEGEQYITEAIFRKRNRKLIEQKKTDSDYRCEVCGMNYEEVYGEIGKNYIIAHHIEPIGNRDGSSPTTIDDIALVCSNCHNMIHKINPPMTVDELSNQINK</sequence>
<protein>
    <submittedName>
        <fullName evidence="2">HNH endonuclease</fullName>
    </submittedName>
</protein>
<gene>
    <name evidence="2" type="ORF">KDK67_11060</name>
</gene>
<name>A0A9E4ZIB1_9EURY</name>
<dbReference type="GO" id="GO:0003676">
    <property type="term" value="F:nucleic acid binding"/>
    <property type="evidence" value="ECO:0007669"/>
    <property type="project" value="InterPro"/>
</dbReference>
<comment type="caution">
    <text evidence="2">The sequence shown here is derived from an EMBL/GenBank/DDBJ whole genome shotgun (WGS) entry which is preliminary data.</text>
</comment>
<dbReference type="InterPro" id="IPR002711">
    <property type="entry name" value="HNH"/>
</dbReference>
<dbReference type="Proteomes" id="UP001056766">
    <property type="component" value="Unassembled WGS sequence"/>
</dbReference>
<keyword evidence="3" id="KW-1185">Reference proteome</keyword>
<reference evidence="2" key="2">
    <citation type="submission" date="2021-04" db="EMBL/GenBank/DDBJ databases">
        <authorList>
            <person name="Dong X."/>
        </authorList>
    </citation>
    <scope>NUCLEOTIDE SEQUENCE</scope>
    <source>
        <strain evidence="2">LLY</strain>
    </source>
</reference>
<dbReference type="RefSeq" id="WP_250868863.1">
    <property type="nucleotide sequence ID" value="NZ_JAGSOI010000054.1"/>
</dbReference>
<dbReference type="AlphaFoldDB" id="A0A9E4ZIB1"/>
<proteinExistence type="predicted"/>
<organism evidence="2 3">
    <name type="scientific">Methanococcoides seepicolus</name>
    <dbReference type="NCBI Taxonomy" id="2828780"/>
    <lineage>
        <taxon>Archaea</taxon>
        <taxon>Methanobacteriati</taxon>
        <taxon>Methanobacteriota</taxon>
        <taxon>Stenosarchaea group</taxon>
        <taxon>Methanomicrobia</taxon>
        <taxon>Methanosarcinales</taxon>
        <taxon>Methanosarcinaceae</taxon>
        <taxon>Methanococcoides</taxon>
    </lineage>
</organism>
<dbReference type="CDD" id="cd00085">
    <property type="entry name" value="HNHc"/>
    <property type="match status" value="1"/>
</dbReference>
<dbReference type="EMBL" id="JAGSOI010000054">
    <property type="protein sequence ID" value="MCM1987509.1"/>
    <property type="molecule type" value="Genomic_DNA"/>
</dbReference>
<keyword evidence="2" id="KW-0378">Hydrolase</keyword>
<evidence type="ECO:0000313" key="2">
    <source>
        <dbReference type="EMBL" id="MCM1987509.1"/>
    </source>
</evidence>
<dbReference type="GO" id="GO:0004519">
    <property type="term" value="F:endonuclease activity"/>
    <property type="evidence" value="ECO:0007669"/>
    <property type="project" value="UniProtKB-KW"/>
</dbReference>
<reference evidence="2" key="1">
    <citation type="journal article" date="2021" name="mSystems">
        <title>Bacteria and Archaea Synergistically Convert Glycine Betaine to Biogenic Methane in the Formosa Cold Seep of the South China Sea.</title>
        <authorList>
            <person name="Li L."/>
            <person name="Zhang W."/>
            <person name="Zhang S."/>
            <person name="Song L."/>
            <person name="Sun Q."/>
            <person name="Zhang H."/>
            <person name="Xiang H."/>
            <person name="Dong X."/>
        </authorList>
    </citation>
    <scope>NUCLEOTIDE SEQUENCE</scope>
    <source>
        <strain evidence="2">LLY</strain>
    </source>
</reference>
<dbReference type="GO" id="GO:0008270">
    <property type="term" value="F:zinc ion binding"/>
    <property type="evidence" value="ECO:0007669"/>
    <property type="project" value="InterPro"/>
</dbReference>
<accession>A0A9E4ZIB1</accession>
<evidence type="ECO:0000313" key="3">
    <source>
        <dbReference type="Proteomes" id="UP001056766"/>
    </source>
</evidence>
<keyword evidence="2" id="KW-0540">Nuclease</keyword>
<dbReference type="InterPro" id="IPR003615">
    <property type="entry name" value="HNH_nuc"/>
</dbReference>